<feature type="transmembrane region" description="Helical" evidence="6">
    <location>
        <begin position="185"/>
        <end position="206"/>
    </location>
</feature>
<protein>
    <submittedName>
        <fullName evidence="8">DMT family transporter</fullName>
    </submittedName>
</protein>
<accession>A0ABU7GGH8</accession>
<feature type="transmembrane region" description="Helical" evidence="6">
    <location>
        <begin position="269"/>
        <end position="286"/>
    </location>
</feature>
<dbReference type="InterPro" id="IPR037185">
    <property type="entry name" value="EmrE-like"/>
</dbReference>
<feature type="transmembrane region" description="Helical" evidence="6">
    <location>
        <begin position="125"/>
        <end position="142"/>
    </location>
</feature>
<keyword evidence="5 6" id="KW-0472">Membrane</keyword>
<dbReference type="PANTHER" id="PTHR22911:SF6">
    <property type="entry name" value="SOLUTE CARRIER FAMILY 35 MEMBER G1"/>
    <property type="match status" value="1"/>
</dbReference>
<dbReference type="RefSeq" id="WP_354145129.1">
    <property type="nucleotide sequence ID" value="NZ_JAZDQV010000009.1"/>
</dbReference>
<organism evidence="8 9">
    <name type="scientific">Altererythrobacter litoralis</name>
    <dbReference type="NCBI Taxonomy" id="3113904"/>
    <lineage>
        <taxon>Bacteria</taxon>
        <taxon>Pseudomonadati</taxon>
        <taxon>Pseudomonadota</taxon>
        <taxon>Alphaproteobacteria</taxon>
        <taxon>Sphingomonadales</taxon>
        <taxon>Erythrobacteraceae</taxon>
        <taxon>Altererythrobacter</taxon>
    </lineage>
</organism>
<name>A0ABU7GGH8_9SPHN</name>
<comment type="caution">
    <text evidence="8">The sequence shown here is derived from an EMBL/GenBank/DDBJ whole genome shotgun (WGS) entry which is preliminary data.</text>
</comment>
<feature type="transmembrane region" description="Helical" evidence="6">
    <location>
        <begin position="35"/>
        <end position="57"/>
    </location>
</feature>
<keyword evidence="3 6" id="KW-0812">Transmembrane</keyword>
<dbReference type="Proteomes" id="UP001343492">
    <property type="component" value="Unassembled WGS sequence"/>
</dbReference>
<dbReference type="Gene3D" id="1.10.3730.20">
    <property type="match status" value="1"/>
</dbReference>
<evidence type="ECO:0000256" key="1">
    <source>
        <dbReference type="ARBA" id="ARBA00004141"/>
    </source>
</evidence>
<comment type="subcellular location">
    <subcellularLocation>
        <location evidence="1">Membrane</location>
        <topology evidence="1">Multi-pass membrane protein</topology>
    </subcellularLocation>
</comment>
<sequence length="298" mass="32188">MSDSRHSIRPFIACIAGVALFSAMDAVMKSASLAIGAYSAYFLRCLIGFVLIAPPWWLRTRKWPERHVLKVHALRGVVVAFMGWTFFFSLTRLPLAEAIALSFVAPLIALYLAAVLLGEKIERKAIIAALLGLAGVIVIVGGKIGREHMSEEATLGLIALLLSAVLYAWNLVLQRQQALLASPTEVSAFQNGVAVAVLLVGAPLMLQMPTSERVWFDLVAGALLAVTAVMFLSWAYARAEAQALVPLEYTAFLWAALLGWLYFGEQVTLSTIAGTALIVVGCLIATRRRPAHVESATV</sequence>
<feature type="domain" description="EamA" evidence="7">
    <location>
        <begin position="155"/>
        <end position="286"/>
    </location>
</feature>
<reference evidence="8 9" key="1">
    <citation type="submission" date="2024-01" db="EMBL/GenBank/DDBJ databases">
        <title>The genome sequence of Erythrobacteraceae sp. strain 1XM1-14.</title>
        <authorList>
            <person name="Liu Y."/>
        </authorList>
    </citation>
    <scope>NUCLEOTIDE SEQUENCE [LARGE SCALE GENOMIC DNA]</scope>
    <source>
        <strain evidence="8 9">1XM1-14</strain>
    </source>
</reference>
<gene>
    <name evidence="8" type="ORF">VRS74_10050</name>
</gene>
<feature type="transmembrane region" description="Helical" evidence="6">
    <location>
        <begin position="244"/>
        <end position="263"/>
    </location>
</feature>
<feature type="transmembrane region" description="Helical" evidence="6">
    <location>
        <begin position="99"/>
        <end position="118"/>
    </location>
</feature>
<evidence type="ECO:0000256" key="5">
    <source>
        <dbReference type="ARBA" id="ARBA00023136"/>
    </source>
</evidence>
<dbReference type="PANTHER" id="PTHR22911">
    <property type="entry name" value="ACYL-MALONYL CONDENSING ENZYME-RELATED"/>
    <property type="match status" value="1"/>
</dbReference>
<evidence type="ECO:0000256" key="6">
    <source>
        <dbReference type="SAM" id="Phobius"/>
    </source>
</evidence>
<dbReference type="SUPFAM" id="SSF103481">
    <property type="entry name" value="Multidrug resistance efflux transporter EmrE"/>
    <property type="match status" value="2"/>
</dbReference>
<evidence type="ECO:0000256" key="4">
    <source>
        <dbReference type="ARBA" id="ARBA00022989"/>
    </source>
</evidence>
<feature type="domain" description="EamA" evidence="7">
    <location>
        <begin position="12"/>
        <end position="140"/>
    </location>
</feature>
<dbReference type="EMBL" id="JAZDQV010000009">
    <property type="protein sequence ID" value="MEE1878025.1"/>
    <property type="molecule type" value="Genomic_DNA"/>
</dbReference>
<keyword evidence="4 6" id="KW-1133">Transmembrane helix</keyword>
<comment type="similarity">
    <text evidence="2">Belongs to the drug/metabolite transporter (DMT) superfamily. 10 TMS drug/metabolite exporter (DME) (TC 2.A.7.3) family.</text>
</comment>
<feature type="transmembrane region" description="Helical" evidence="6">
    <location>
        <begin position="218"/>
        <end position="237"/>
    </location>
</feature>
<dbReference type="Pfam" id="PF00892">
    <property type="entry name" value="EamA"/>
    <property type="match status" value="2"/>
</dbReference>
<evidence type="ECO:0000256" key="3">
    <source>
        <dbReference type="ARBA" id="ARBA00022692"/>
    </source>
</evidence>
<evidence type="ECO:0000313" key="8">
    <source>
        <dbReference type="EMBL" id="MEE1878025.1"/>
    </source>
</evidence>
<evidence type="ECO:0000259" key="7">
    <source>
        <dbReference type="Pfam" id="PF00892"/>
    </source>
</evidence>
<proteinExistence type="inferred from homology"/>
<dbReference type="InterPro" id="IPR000620">
    <property type="entry name" value="EamA_dom"/>
</dbReference>
<keyword evidence="9" id="KW-1185">Reference proteome</keyword>
<feature type="transmembrane region" description="Helical" evidence="6">
    <location>
        <begin position="154"/>
        <end position="173"/>
    </location>
</feature>
<feature type="transmembrane region" description="Helical" evidence="6">
    <location>
        <begin position="69"/>
        <end position="87"/>
    </location>
</feature>
<evidence type="ECO:0000256" key="2">
    <source>
        <dbReference type="ARBA" id="ARBA00009853"/>
    </source>
</evidence>
<evidence type="ECO:0000313" key="9">
    <source>
        <dbReference type="Proteomes" id="UP001343492"/>
    </source>
</evidence>